<proteinExistence type="predicted"/>
<dbReference type="AlphaFoldDB" id="A0AAU9KXZ8"/>
<evidence type="ECO:0000256" key="2">
    <source>
        <dbReference type="SAM" id="MobiDB-lite"/>
    </source>
</evidence>
<gene>
    <name evidence="4" type="ORF">PBS003_LOCUS6022</name>
</gene>
<comment type="caution">
    <text evidence="4">The sequence shown here is derived from an EMBL/GenBank/DDBJ whole genome shotgun (WGS) entry which is preliminary data.</text>
</comment>
<dbReference type="EMBL" id="CAKKTJ010000299">
    <property type="protein sequence ID" value="CAH0479376.1"/>
    <property type="molecule type" value="Genomic_DNA"/>
</dbReference>
<feature type="region of interest" description="Disordered" evidence="2">
    <location>
        <begin position="1"/>
        <end position="34"/>
    </location>
</feature>
<feature type="compositionally biased region" description="Basic and acidic residues" evidence="2">
    <location>
        <begin position="17"/>
        <end position="34"/>
    </location>
</feature>
<feature type="transmembrane region" description="Helical" evidence="3">
    <location>
        <begin position="280"/>
        <end position="299"/>
    </location>
</feature>
<keyword evidence="3" id="KW-0472">Membrane</keyword>
<dbReference type="Proteomes" id="UP001160483">
    <property type="component" value="Unassembled WGS sequence"/>
</dbReference>
<evidence type="ECO:0000313" key="4">
    <source>
        <dbReference type="EMBL" id="CAH0479376.1"/>
    </source>
</evidence>
<protein>
    <submittedName>
        <fullName evidence="4">Uncharacterized protein</fullName>
    </submittedName>
</protein>
<name>A0AAU9KXZ8_9STRA</name>
<accession>A0AAU9KXZ8</accession>
<reference evidence="4" key="1">
    <citation type="submission" date="2021-11" db="EMBL/GenBank/DDBJ databases">
        <authorList>
            <person name="Islam A."/>
            <person name="Islam S."/>
            <person name="Flora M.S."/>
            <person name="Rahman M."/>
            <person name="Ziaur R.M."/>
            <person name="Epstein J.H."/>
            <person name="Hassan M."/>
            <person name="Klassen M."/>
            <person name="Woodard K."/>
            <person name="Webb A."/>
            <person name="Webby R.J."/>
            <person name="El Zowalaty M.E."/>
        </authorList>
    </citation>
    <scope>NUCLEOTIDE SEQUENCE</scope>
    <source>
        <strain evidence="4">Pbs3</strain>
    </source>
</reference>
<evidence type="ECO:0000256" key="1">
    <source>
        <dbReference type="SAM" id="Coils"/>
    </source>
</evidence>
<sequence>MARLGLSDSMRSNASLKDTKPLQEAKKFQDSRQAHTEISAETCKKHEVKPKCTSFVVSNPLPIVVGSIVAIMLLYKGAKEPATPLRATKRSMMQVEEQLEQLERRISLLYRDTTRLKTTADHFLQQCQETHLAVSTRNKILQNTAMRSFGEQMKTQMKEHVQVTREVLQYYAAQKQMIKETSERLTRLNISFPMEIAVNLAYNVSQDKQQMIQGKEEGLERDDTLARGLSDAMKGLLLFAEKAQHNESDYERSSIESITIETGIHLERNSRQTTMGQSTLHGLIFFYIFVVCASIIYLWNVNLNTRKKKLLKNKWLRSRVPKVVSQLKRLLGSVVVIEDLRAQSDEDVSHKLLERIEPIELWQLQPFRSFNTKCCLVHVILKDDRDTGILDRTSTSSRRSKYFLISIIVIFYS</sequence>
<evidence type="ECO:0000313" key="5">
    <source>
        <dbReference type="Proteomes" id="UP001160483"/>
    </source>
</evidence>
<organism evidence="4 5">
    <name type="scientific">Peronospora belbahrii</name>
    <dbReference type="NCBI Taxonomy" id="622444"/>
    <lineage>
        <taxon>Eukaryota</taxon>
        <taxon>Sar</taxon>
        <taxon>Stramenopiles</taxon>
        <taxon>Oomycota</taxon>
        <taxon>Peronosporomycetes</taxon>
        <taxon>Peronosporales</taxon>
        <taxon>Peronosporaceae</taxon>
        <taxon>Peronospora</taxon>
    </lineage>
</organism>
<keyword evidence="3" id="KW-0812">Transmembrane</keyword>
<keyword evidence="1" id="KW-0175">Coiled coil</keyword>
<evidence type="ECO:0000256" key="3">
    <source>
        <dbReference type="SAM" id="Phobius"/>
    </source>
</evidence>
<feature type="coiled-coil region" evidence="1">
    <location>
        <begin position="85"/>
        <end position="112"/>
    </location>
</feature>
<keyword evidence="3" id="KW-1133">Transmembrane helix</keyword>